<evidence type="ECO:0000256" key="2">
    <source>
        <dbReference type="ARBA" id="ARBA00023043"/>
    </source>
</evidence>
<dbReference type="SMART" id="SM00248">
    <property type="entry name" value="ANK"/>
    <property type="match status" value="2"/>
</dbReference>
<evidence type="ECO:0000256" key="4">
    <source>
        <dbReference type="SAM" id="Coils"/>
    </source>
</evidence>
<evidence type="ECO:0000256" key="3">
    <source>
        <dbReference type="PROSITE-ProRule" id="PRU00023"/>
    </source>
</evidence>
<feature type="coiled-coil region" evidence="4">
    <location>
        <begin position="134"/>
        <end position="165"/>
    </location>
</feature>
<dbReference type="Pfam" id="PF12796">
    <property type="entry name" value="Ank_2"/>
    <property type="match status" value="1"/>
</dbReference>
<dbReference type="OrthoDB" id="754271at2"/>
<dbReference type="Proteomes" id="UP000253951">
    <property type="component" value="Chromosome"/>
</dbReference>
<dbReference type="PROSITE" id="PS50297">
    <property type="entry name" value="ANK_REP_REGION"/>
    <property type="match status" value="1"/>
</dbReference>
<organism evidence="5 6">
    <name type="scientific">Flavobacterium arcticum</name>
    <dbReference type="NCBI Taxonomy" id="1784713"/>
    <lineage>
        <taxon>Bacteria</taxon>
        <taxon>Pseudomonadati</taxon>
        <taxon>Bacteroidota</taxon>
        <taxon>Flavobacteriia</taxon>
        <taxon>Flavobacteriales</taxon>
        <taxon>Flavobacteriaceae</taxon>
        <taxon>Flavobacterium</taxon>
    </lineage>
</organism>
<evidence type="ECO:0000313" key="5">
    <source>
        <dbReference type="EMBL" id="AXG72981.1"/>
    </source>
</evidence>
<evidence type="ECO:0000313" key="6">
    <source>
        <dbReference type="Proteomes" id="UP000253951"/>
    </source>
</evidence>
<reference evidence="5 6" key="1">
    <citation type="submission" date="2018-07" db="EMBL/GenBank/DDBJ databases">
        <title>Complete genome sequence of Flavobacterium arcticum type strain SM1502T.</title>
        <authorList>
            <person name="Li Y."/>
            <person name="Li D.-D."/>
        </authorList>
    </citation>
    <scope>NUCLEOTIDE SEQUENCE [LARGE SCALE GENOMIC DNA]</scope>
    <source>
        <strain evidence="5 6">SM1502</strain>
    </source>
</reference>
<dbReference type="InterPro" id="IPR011990">
    <property type="entry name" value="TPR-like_helical_dom_sf"/>
</dbReference>
<proteinExistence type="predicted"/>
<dbReference type="PROSITE" id="PS50088">
    <property type="entry name" value="ANK_REPEAT"/>
    <property type="match status" value="1"/>
</dbReference>
<dbReference type="KEGG" id="fat:DVK85_01520"/>
<gene>
    <name evidence="5" type="ORF">DVK85_01520</name>
</gene>
<dbReference type="Gene3D" id="1.25.40.20">
    <property type="entry name" value="Ankyrin repeat-containing domain"/>
    <property type="match status" value="1"/>
</dbReference>
<name>A0A345H8S1_9FLAO</name>
<keyword evidence="1" id="KW-0677">Repeat</keyword>
<keyword evidence="6" id="KW-1185">Reference proteome</keyword>
<dbReference type="RefSeq" id="WP_114676744.1">
    <property type="nucleotide sequence ID" value="NZ_CP031188.1"/>
</dbReference>
<dbReference type="SUPFAM" id="SSF48452">
    <property type="entry name" value="TPR-like"/>
    <property type="match status" value="1"/>
</dbReference>
<dbReference type="AlphaFoldDB" id="A0A345H8S1"/>
<accession>A0A345H8S1</accession>
<feature type="coiled-coil region" evidence="4">
    <location>
        <begin position="699"/>
        <end position="726"/>
    </location>
</feature>
<sequence>MMDLKEYWKQINLQLEDEFYGLPSTWKRKTIDEFLLKFEKEVKEIIAGDEYLITMCSRVKTKETNHWKCVDSTTFEKIFRTGSTSGKQSANSFAIYLGYESAEAFMKGDKSYFIQKKLKKSHNIYTGLNQDGFINEFNLKVNKHNSNLQDLLKTIEKNLEYLKDNLEFDDVRYFYEIGDYNNALDILKKKNLGIRAQENSSIQHRNKNEEEEVIETYILIANLELVNGNIEKATETIKEAYSYYSENFELACVYGYLLFINEKKTEVYEILINFAKKSNSLHHKIIIYNELIEYCSFFNMQSQVDELLKTIDNYLIVLETDNFSNNFETITLINASLSIYYFSINNTEKMTHYFKKVVSRIQFIDNFQFYNLEHLIVISMLNYSEFCLKSGSIQHSKNLIDLIKEEFITNLDDKYFSISVRTEVISILIDTYKNDFSIAEKKLFNLIDLMQSKKDPLNYQDNFRVFLLFNDLRLSFIFFNIKFHFSEDDLLTRGTRPYTMHFDSETNLELNELKTYLKLSKILIEVNNFSEAANFLRSCIKLLDILEETTNINLSNETIAITSALAFCYEKLNYGEPVVNEIALKSISLIKELQSSGSMIQDILQLIESLQYLMSVKYVQKRFELLLYLADIGLNSLSMITDKNTHFYYVYFLTTAFFKLGEFKKIMNVFPSTEGRNLIIDFINEISPILEQYKYTVGSDSYVMNLNNLINEIEELTSEEIEVSESLLIACEKDYVDLAESACKAGAFINVKSEDGSTPLHFAVRNANTELIEILLKYNADINIKNNEGKSALDLALFDNNPDVLKSLNIQ</sequence>
<dbReference type="InterPro" id="IPR002110">
    <property type="entry name" value="Ankyrin_rpt"/>
</dbReference>
<evidence type="ECO:0000256" key="1">
    <source>
        <dbReference type="ARBA" id="ARBA00022737"/>
    </source>
</evidence>
<protein>
    <submittedName>
        <fullName evidence="5">Ankyrin repeat domain-containing protein</fullName>
    </submittedName>
</protein>
<dbReference type="SUPFAM" id="SSF48403">
    <property type="entry name" value="Ankyrin repeat"/>
    <property type="match status" value="1"/>
</dbReference>
<keyword evidence="2 3" id="KW-0040">ANK repeat</keyword>
<feature type="repeat" description="ANK" evidence="3">
    <location>
        <begin position="755"/>
        <end position="787"/>
    </location>
</feature>
<dbReference type="InterPro" id="IPR036770">
    <property type="entry name" value="Ankyrin_rpt-contain_sf"/>
</dbReference>
<keyword evidence="4" id="KW-0175">Coiled coil</keyword>
<dbReference type="PANTHER" id="PTHR24171">
    <property type="entry name" value="ANKYRIN REPEAT DOMAIN-CONTAINING PROTEIN 39-RELATED"/>
    <property type="match status" value="1"/>
</dbReference>
<dbReference type="EMBL" id="CP031188">
    <property type="protein sequence ID" value="AXG72981.1"/>
    <property type="molecule type" value="Genomic_DNA"/>
</dbReference>